<name>A0ABQ5FGG2_9ASTR</name>
<proteinExistence type="predicted"/>
<organism evidence="1 2">
    <name type="scientific">Tanacetum coccineum</name>
    <dbReference type="NCBI Taxonomy" id="301880"/>
    <lineage>
        <taxon>Eukaryota</taxon>
        <taxon>Viridiplantae</taxon>
        <taxon>Streptophyta</taxon>
        <taxon>Embryophyta</taxon>
        <taxon>Tracheophyta</taxon>
        <taxon>Spermatophyta</taxon>
        <taxon>Magnoliopsida</taxon>
        <taxon>eudicotyledons</taxon>
        <taxon>Gunneridae</taxon>
        <taxon>Pentapetalae</taxon>
        <taxon>asterids</taxon>
        <taxon>campanulids</taxon>
        <taxon>Asterales</taxon>
        <taxon>Asteraceae</taxon>
        <taxon>Asteroideae</taxon>
        <taxon>Anthemideae</taxon>
        <taxon>Anthemidinae</taxon>
        <taxon>Tanacetum</taxon>
    </lineage>
</organism>
<protein>
    <submittedName>
        <fullName evidence="1">Uncharacterized protein</fullName>
    </submittedName>
</protein>
<comment type="caution">
    <text evidence="1">The sequence shown here is derived from an EMBL/GenBank/DDBJ whole genome shotgun (WGS) entry which is preliminary data.</text>
</comment>
<reference evidence="1" key="1">
    <citation type="journal article" date="2022" name="Int. J. Mol. Sci.">
        <title>Draft Genome of Tanacetum Coccineum: Genomic Comparison of Closely Related Tanacetum-Family Plants.</title>
        <authorList>
            <person name="Yamashiro T."/>
            <person name="Shiraishi A."/>
            <person name="Nakayama K."/>
            <person name="Satake H."/>
        </authorList>
    </citation>
    <scope>NUCLEOTIDE SEQUENCE</scope>
</reference>
<sequence length="202" mass="21566">MIASRQIGWIHGPGGMRVRDVALGVLIEYEQKLHVASALRRSLPGNTCCRWGWATSVDVENCGLGLETGVRGKWVGDVLCGWSVSGWGRGGTLSSGVAWPTASVFGGGCVCGVFGVSPGKNKGVGAVLRVLAMLAEWWCWVVDSIGHLLHSELKMNIVKMVISFNFPLSDSMRDFLSQSQQLLICLNQRSGMGDCSVLSPGG</sequence>
<reference evidence="1" key="2">
    <citation type="submission" date="2022-01" db="EMBL/GenBank/DDBJ databases">
        <authorList>
            <person name="Yamashiro T."/>
            <person name="Shiraishi A."/>
            <person name="Satake H."/>
            <person name="Nakayama K."/>
        </authorList>
    </citation>
    <scope>NUCLEOTIDE SEQUENCE</scope>
</reference>
<evidence type="ECO:0000313" key="1">
    <source>
        <dbReference type="EMBL" id="GJT62296.1"/>
    </source>
</evidence>
<dbReference type="Proteomes" id="UP001151760">
    <property type="component" value="Unassembled WGS sequence"/>
</dbReference>
<evidence type="ECO:0000313" key="2">
    <source>
        <dbReference type="Proteomes" id="UP001151760"/>
    </source>
</evidence>
<accession>A0ABQ5FGG2</accession>
<keyword evidence="2" id="KW-1185">Reference proteome</keyword>
<gene>
    <name evidence="1" type="ORF">Tco_1005829</name>
</gene>
<dbReference type="EMBL" id="BQNB010017364">
    <property type="protein sequence ID" value="GJT62296.1"/>
    <property type="molecule type" value="Genomic_DNA"/>
</dbReference>